<reference evidence="1 2" key="1">
    <citation type="submission" date="2021-06" db="EMBL/GenBank/DDBJ databases">
        <title>Caerostris extrusa draft genome.</title>
        <authorList>
            <person name="Kono N."/>
            <person name="Arakawa K."/>
        </authorList>
    </citation>
    <scope>NUCLEOTIDE SEQUENCE [LARGE SCALE GENOMIC DNA]</scope>
</reference>
<keyword evidence="2" id="KW-1185">Reference proteome</keyword>
<protein>
    <submittedName>
        <fullName evidence="1">Uncharacterized protein</fullName>
    </submittedName>
</protein>
<proteinExistence type="predicted"/>
<dbReference type="EMBL" id="BPLR01001155">
    <property type="protein sequence ID" value="GIZ00444.1"/>
    <property type="molecule type" value="Genomic_DNA"/>
</dbReference>
<name>A0AAV4Y2Q4_CAEEX</name>
<dbReference type="Proteomes" id="UP001054945">
    <property type="component" value="Unassembled WGS sequence"/>
</dbReference>
<accession>A0AAV4Y2Q4</accession>
<sequence length="111" mass="12589">MLSLTFYLQYEKPPMAILRGTLECRREPETMTADRGTDAARQQHLGTFPAELVCAQTIRNLKVQLALSKGNSIEKAKTLKKSLRLFKTKGFFIDDVSCLAFASRDLKPRRP</sequence>
<dbReference type="AlphaFoldDB" id="A0AAV4Y2Q4"/>
<gene>
    <name evidence="1" type="ORF">CEXT_456481</name>
</gene>
<evidence type="ECO:0000313" key="1">
    <source>
        <dbReference type="EMBL" id="GIZ00444.1"/>
    </source>
</evidence>
<comment type="caution">
    <text evidence="1">The sequence shown here is derived from an EMBL/GenBank/DDBJ whole genome shotgun (WGS) entry which is preliminary data.</text>
</comment>
<organism evidence="1 2">
    <name type="scientific">Caerostris extrusa</name>
    <name type="common">Bark spider</name>
    <name type="synonym">Caerostris bankana</name>
    <dbReference type="NCBI Taxonomy" id="172846"/>
    <lineage>
        <taxon>Eukaryota</taxon>
        <taxon>Metazoa</taxon>
        <taxon>Ecdysozoa</taxon>
        <taxon>Arthropoda</taxon>
        <taxon>Chelicerata</taxon>
        <taxon>Arachnida</taxon>
        <taxon>Araneae</taxon>
        <taxon>Araneomorphae</taxon>
        <taxon>Entelegynae</taxon>
        <taxon>Araneoidea</taxon>
        <taxon>Araneidae</taxon>
        <taxon>Caerostris</taxon>
    </lineage>
</organism>
<evidence type="ECO:0000313" key="2">
    <source>
        <dbReference type="Proteomes" id="UP001054945"/>
    </source>
</evidence>